<feature type="transmembrane region" description="Helical" evidence="2">
    <location>
        <begin position="87"/>
        <end position="108"/>
    </location>
</feature>
<name>A0AAV9P8A4_9PEZI</name>
<evidence type="ECO:0000256" key="2">
    <source>
        <dbReference type="SAM" id="Phobius"/>
    </source>
</evidence>
<feature type="transmembrane region" description="Helical" evidence="2">
    <location>
        <begin position="120"/>
        <end position="143"/>
    </location>
</feature>
<feature type="transmembrane region" description="Helical" evidence="2">
    <location>
        <begin position="35"/>
        <end position="56"/>
    </location>
</feature>
<feature type="transmembrane region" description="Helical" evidence="2">
    <location>
        <begin position="188"/>
        <end position="213"/>
    </location>
</feature>
<sequence length="288" mass="31821">MAPVIWGLDLAEIKWSKFKSSYMWNSEYHMRRTKFIVYQCALIFCVVSESLGTAALSDYVDMQTRIQGISASRIHVYNDDYVGAASFNIFAGVFVAFIFGAAFFFDLIWPERKESKGVRIAWKVCGVLAVVMHLAAALTLTVITARHRAFIRGDHGQTILTEQEQRVWWRQYSKHSEAPLIYRHNPRAIAAVVFSWIGWCSLPPSCVLLYLGIDNTEKGPGPKSAHARARDASFEEGQADSDAEKPRASSDDPEANGASPSSTHAGDGTYDAPAPVAEQAPAQSDAAR</sequence>
<dbReference type="Proteomes" id="UP001337655">
    <property type="component" value="Unassembled WGS sequence"/>
</dbReference>
<proteinExistence type="predicted"/>
<dbReference type="EMBL" id="JAVRRT010000008">
    <property type="protein sequence ID" value="KAK5169388.1"/>
    <property type="molecule type" value="Genomic_DNA"/>
</dbReference>
<evidence type="ECO:0000256" key="1">
    <source>
        <dbReference type="SAM" id="MobiDB-lite"/>
    </source>
</evidence>
<keyword evidence="2" id="KW-0812">Transmembrane</keyword>
<dbReference type="AlphaFoldDB" id="A0AAV9P8A4"/>
<keyword evidence="4" id="KW-1185">Reference proteome</keyword>
<keyword evidence="2" id="KW-0472">Membrane</keyword>
<dbReference type="GeneID" id="89926705"/>
<evidence type="ECO:0000313" key="3">
    <source>
        <dbReference type="EMBL" id="KAK5169388.1"/>
    </source>
</evidence>
<organism evidence="3 4">
    <name type="scientific">Saxophila tyrrhenica</name>
    <dbReference type="NCBI Taxonomy" id="1690608"/>
    <lineage>
        <taxon>Eukaryota</taxon>
        <taxon>Fungi</taxon>
        <taxon>Dikarya</taxon>
        <taxon>Ascomycota</taxon>
        <taxon>Pezizomycotina</taxon>
        <taxon>Dothideomycetes</taxon>
        <taxon>Dothideomycetidae</taxon>
        <taxon>Mycosphaerellales</taxon>
        <taxon>Extremaceae</taxon>
        <taxon>Saxophila</taxon>
    </lineage>
</organism>
<feature type="compositionally biased region" description="Low complexity" evidence="1">
    <location>
        <begin position="272"/>
        <end position="288"/>
    </location>
</feature>
<keyword evidence="2" id="KW-1133">Transmembrane helix</keyword>
<dbReference type="RefSeq" id="XP_064658734.1">
    <property type="nucleotide sequence ID" value="XM_064802609.1"/>
</dbReference>
<comment type="caution">
    <text evidence="3">The sequence shown here is derived from an EMBL/GenBank/DDBJ whole genome shotgun (WGS) entry which is preliminary data.</text>
</comment>
<evidence type="ECO:0000313" key="4">
    <source>
        <dbReference type="Proteomes" id="UP001337655"/>
    </source>
</evidence>
<feature type="region of interest" description="Disordered" evidence="1">
    <location>
        <begin position="219"/>
        <end position="288"/>
    </location>
</feature>
<gene>
    <name evidence="3" type="ORF">LTR77_005363</name>
</gene>
<protein>
    <submittedName>
        <fullName evidence="3">Uncharacterized protein</fullName>
    </submittedName>
</protein>
<accession>A0AAV9P8A4</accession>
<reference evidence="3 4" key="1">
    <citation type="submission" date="2023-08" db="EMBL/GenBank/DDBJ databases">
        <title>Black Yeasts Isolated from many extreme environments.</title>
        <authorList>
            <person name="Coleine C."/>
            <person name="Stajich J.E."/>
            <person name="Selbmann L."/>
        </authorList>
    </citation>
    <scope>NUCLEOTIDE SEQUENCE [LARGE SCALE GENOMIC DNA]</scope>
    <source>
        <strain evidence="3 4">CCFEE 5935</strain>
    </source>
</reference>